<organism evidence="1 2">
    <name type="scientific">Cinchona calisaya</name>
    <dbReference type="NCBI Taxonomy" id="153742"/>
    <lineage>
        <taxon>Eukaryota</taxon>
        <taxon>Viridiplantae</taxon>
        <taxon>Streptophyta</taxon>
        <taxon>Embryophyta</taxon>
        <taxon>Tracheophyta</taxon>
        <taxon>Spermatophyta</taxon>
        <taxon>Magnoliopsida</taxon>
        <taxon>eudicotyledons</taxon>
        <taxon>Gunneridae</taxon>
        <taxon>Pentapetalae</taxon>
        <taxon>asterids</taxon>
        <taxon>lamiids</taxon>
        <taxon>Gentianales</taxon>
        <taxon>Rubiaceae</taxon>
        <taxon>Cinchonoideae</taxon>
        <taxon>Cinchoneae</taxon>
        <taxon>Cinchona</taxon>
    </lineage>
</organism>
<gene>
    <name evidence="1" type="ORF">ACH5RR_000433</name>
</gene>
<dbReference type="Proteomes" id="UP001630127">
    <property type="component" value="Unassembled WGS sequence"/>
</dbReference>
<dbReference type="PANTHER" id="PTHR31296:SF1">
    <property type="entry name" value="MITOCHONDRIAL PROTEIN C2ORF69"/>
    <property type="match status" value="1"/>
</dbReference>
<evidence type="ECO:0000313" key="2">
    <source>
        <dbReference type="Proteomes" id="UP001630127"/>
    </source>
</evidence>
<comment type="caution">
    <text evidence="1">The sequence shown here is derived from an EMBL/GenBank/DDBJ whole genome shotgun (WGS) entry which is preliminary data.</text>
</comment>
<evidence type="ECO:0000313" key="1">
    <source>
        <dbReference type="EMBL" id="KAL3537067.1"/>
    </source>
</evidence>
<dbReference type="PANTHER" id="PTHR31296">
    <property type="entry name" value="UPF0565 PROTEIN C2ORF69"/>
    <property type="match status" value="1"/>
</dbReference>
<protein>
    <submittedName>
        <fullName evidence="1">Uncharacterized protein</fullName>
    </submittedName>
</protein>
<keyword evidence="2" id="KW-1185">Reference proteome</keyword>
<sequence>MTPHLYVPSDNSIFFNGDKVEGTGNAVIERLSDIQKIAEILVSKFGSSINAWVVEASTFNGPFAVYKDFIPTIIAMAVAGKICHFMGTGAYLTNKDVIGRRSDHLTRRAFGIRCILHGTPRQWCDRWRTWIHNEKNELFRLLKLAARKNMGKLILCERLYSADRPPSLQMHFEIIENLDVS</sequence>
<dbReference type="EMBL" id="JBJUIK010000001">
    <property type="protein sequence ID" value="KAL3537067.1"/>
    <property type="molecule type" value="Genomic_DNA"/>
</dbReference>
<name>A0ABD3B0M3_9GENT</name>
<dbReference type="InterPro" id="IPR018881">
    <property type="entry name" value="C2orf69_mit"/>
</dbReference>
<accession>A0ABD3B0M3</accession>
<proteinExistence type="predicted"/>
<dbReference type="AlphaFoldDB" id="A0ABD3B0M3"/>
<reference evidence="1 2" key="1">
    <citation type="submission" date="2024-11" db="EMBL/GenBank/DDBJ databases">
        <title>A near-complete genome assembly of Cinchona calisaya.</title>
        <authorList>
            <person name="Lian D.C."/>
            <person name="Zhao X.W."/>
            <person name="Wei L."/>
        </authorList>
    </citation>
    <scope>NUCLEOTIDE SEQUENCE [LARGE SCALE GENOMIC DNA]</scope>
    <source>
        <tissue evidence="1">Nenye</tissue>
    </source>
</reference>